<dbReference type="PANTHER" id="PTHR33498:SF1">
    <property type="entry name" value="TRANSPOSASE FOR INSERTION SEQUENCE ELEMENT IS1557"/>
    <property type="match status" value="1"/>
</dbReference>
<evidence type="ECO:0000256" key="1">
    <source>
        <dbReference type="SAM" id="MobiDB-lite"/>
    </source>
</evidence>
<evidence type="ECO:0000313" key="3">
    <source>
        <dbReference type="EMBL" id="MFB9573070.1"/>
    </source>
</evidence>
<dbReference type="Pfam" id="PF01610">
    <property type="entry name" value="DDE_Tnp_ISL3"/>
    <property type="match status" value="1"/>
</dbReference>
<dbReference type="InterPro" id="IPR002560">
    <property type="entry name" value="Transposase_DDE"/>
</dbReference>
<evidence type="ECO:0000259" key="2">
    <source>
        <dbReference type="Pfam" id="PF01610"/>
    </source>
</evidence>
<protein>
    <submittedName>
        <fullName evidence="3">Transposase</fullName>
    </submittedName>
</protein>
<name>A0ABV5R5F8_9ACTN</name>
<dbReference type="EMBL" id="JBHMCG010000054">
    <property type="protein sequence ID" value="MFB9573070.1"/>
    <property type="molecule type" value="Genomic_DNA"/>
</dbReference>
<dbReference type="Proteomes" id="UP001589710">
    <property type="component" value="Unassembled WGS sequence"/>
</dbReference>
<dbReference type="RefSeq" id="WP_345515996.1">
    <property type="nucleotide sequence ID" value="NZ_BAAAXD010000034.1"/>
</dbReference>
<gene>
    <name evidence="3" type="ORF">ACFFTL_12230</name>
</gene>
<feature type="compositionally biased region" description="Basic and acidic residues" evidence="1">
    <location>
        <begin position="123"/>
        <end position="132"/>
    </location>
</feature>
<dbReference type="InterPro" id="IPR047951">
    <property type="entry name" value="Transpos_ISL3"/>
</dbReference>
<reference evidence="3 4" key="1">
    <citation type="submission" date="2024-09" db="EMBL/GenBank/DDBJ databases">
        <authorList>
            <person name="Sun Q."/>
            <person name="Mori K."/>
        </authorList>
    </citation>
    <scope>NUCLEOTIDE SEQUENCE [LARGE SCALE GENOMIC DNA]</scope>
    <source>
        <strain evidence="3 4">JCM 3331</strain>
    </source>
</reference>
<dbReference type="PANTHER" id="PTHR33498">
    <property type="entry name" value="TRANSPOSASE FOR INSERTION SEQUENCE ELEMENT IS1557"/>
    <property type="match status" value="1"/>
</dbReference>
<evidence type="ECO:0000313" key="4">
    <source>
        <dbReference type="Proteomes" id="UP001589710"/>
    </source>
</evidence>
<organism evidence="3 4">
    <name type="scientific">Streptomyces yanii</name>
    <dbReference type="NCBI Taxonomy" id="78510"/>
    <lineage>
        <taxon>Bacteria</taxon>
        <taxon>Bacillati</taxon>
        <taxon>Actinomycetota</taxon>
        <taxon>Actinomycetes</taxon>
        <taxon>Kitasatosporales</taxon>
        <taxon>Streptomycetaceae</taxon>
        <taxon>Streptomyces</taxon>
    </lineage>
</organism>
<comment type="caution">
    <text evidence="3">The sequence shown here is derived from an EMBL/GenBank/DDBJ whole genome shotgun (WGS) entry which is preliminary data.</text>
</comment>
<sequence>MGKDTLLRLVRALPEPHVGDVEVLGVDDFAFRKGRHYGTLLIDMATHRPLQLYEGRDGEDLVAWLRSHPEVKFICRDRLWANLGQAVVKSVNTQRSRLAELPSEPAGTRDALEEQPEVVQRSAELKDRDAAA</sequence>
<feature type="domain" description="Transposase IS204/IS1001/IS1096/IS1165 DDE" evidence="2">
    <location>
        <begin position="24"/>
        <end position="89"/>
    </location>
</feature>
<accession>A0ABV5R5F8</accession>
<feature type="region of interest" description="Disordered" evidence="1">
    <location>
        <begin position="94"/>
        <end position="132"/>
    </location>
</feature>
<keyword evidence="4" id="KW-1185">Reference proteome</keyword>
<proteinExistence type="predicted"/>